<dbReference type="GO" id="GO:0007155">
    <property type="term" value="P:cell adhesion"/>
    <property type="evidence" value="ECO:0007669"/>
    <property type="project" value="InterPro"/>
</dbReference>
<evidence type="ECO:0000256" key="2">
    <source>
        <dbReference type="ARBA" id="ARBA00022448"/>
    </source>
</evidence>
<proteinExistence type="inferred from homology"/>
<reference evidence="5 6" key="1">
    <citation type="submission" date="2020-05" db="EMBL/GenBank/DDBJ databases">
        <title>Sulfurimonas marisnigri, sp. nov., and Sulfurimonas baltica, sp. nov., manganese oxide reducing chemolithoautotrophs of the class Epsilonproteobacteria isolated from the pelagic redoxclines of the Black and Baltic Seas and emended description of the genus Sulfurimonas.</title>
        <authorList>
            <person name="Henkel J.V."/>
            <person name="Laudan C."/>
            <person name="Werner J."/>
            <person name="Neu T."/>
            <person name="Plewe S."/>
            <person name="Sproer C."/>
            <person name="Bunk B."/>
            <person name="Schulz-Vogt H.N."/>
        </authorList>
    </citation>
    <scope>NUCLEOTIDE SEQUENCE [LARGE SCALE GENOMIC DNA]</scope>
    <source>
        <strain evidence="5 6">SoZ1</strain>
    </source>
</reference>
<organism evidence="5 6">
    <name type="scientific">Candidatus Sulfurimonas marisnigri</name>
    <dbReference type="NCBI Taxonomy" id="2740405"/>
    <lineage>
        <taxon>Bacteria</taxon>
        <taxon>Pseudomonadati</taxon>
        <taxon>Campylobacterota</taxon>
        <taxon>Epsilonproteobacteria</taxon>
        <taxon>Campylobacterales</taxon>
        <taxon>Sulfurimonadaceae</taxon>
        <taxon>Sulfurimonas</taxon>
    </lineage>
</organism>
<dbReference type="PRINTS" id="PR00690">
    <property type="entry name" value="ADHESNFAMILY"/>
</dbReference>
<dbReference type="GO" id="GO:0030001">
    <property type="term" value="P:metal ion transport"/>
    <property type="evidence" value="ECO:0007669"/>
    <property type="project" value="InterPro"/>
</dbReference>
<dbReference type="KEGG" id="smas:HUE87_12365"/>
<sequence>MMNFKNTIFIAVIILFLFQLVVMKQDAQIKEAADRPTIALSTFSLYDIAKNILGDTAEPFMILPLGVDAHSYEPSPKEVIKLYKSDLVVYSGAGLEPWIDGFDFKNRAIDMSLHVNLKNLTHEYDEDNQNHTKVDPHYWLDIQNMIKATELITKEFTVLFPANKELYNKNRDNYVEMLITLHKDYKEKLSTCKLSTIIVNHNAFSYLSSSYGFNVKAISGLSPDAQPSAKSMLNLIEHVKEHNVSTIFFESFASDKAIKSIANEAKVSVDALQPLGNITANEAEQNLSYEDIMRSNLEKISKALVCK</sequence>
<dbReference type="InterPro" id="IPR006128">
    <property type="entry name" value="Lipoprotein_PsaA-like"/>
</dbReference>
<dbReference type="Gene3D" id="3.40.50.1980">
    <property type="entry name" value="Nitrogenase molybdenum iron protein domain"/>
    <property type="match status" value="2"/>
</dbReference>
<dbReference type="PANTHER" id="PTHR42953:SF3">
    <property type="entry name" value="HIGH-AFFINITY ZINC UPTAKE SYSTEM PROTEIN ZNUA"/>
    <property type="match status" value="1"/>
</dbReference>
<dbReference type="PRINTS" id="PR00691">
    <property type="entry name" value="ADHESINB"/>
</dbReference>
<comment type="similarity">
    <text evidence="1 4">Belongs to the bacterial solute-binding protein 9 family.</text>
</comment>
<accession>A0A7S7M327</accession>
<dbReference type="EMBL" id="CP054493">
    <property type="protein sequence ID" value="QOY55938.1"/>
    <property type="molecule type" value="Genomic_DNA"/>
</dbReference>
<dbReference type="SUPFAM" id="SSF53807">
    <property type="entry name" value="Helical backbone' metal receptor"/>
    <property type="match status" value="1"/>
</dbReference>
<dbReference type="GO" id="GO:0046872">
    <property type="term" value="F:metal ion binding"/>
    <property type="evidence" value="ECO:0007669"/>
    <property type="project" value="InterPro"/>
</dbReference>
<dbReference type="PANTHER" id="PTHR42953">
    <property type="entry name" value="HIGH-AFFINITY ZINC UPTAKE SYSTEM PROTEIN ZNUA-RELATED"/>
    <property type="match status" value="1"/>
</dbReference>
<dbReference type="InterPro" id="IPR006127">
    <property type="entry name" value="ZnuA-like"/>
</dbReference>
<dbReference type="InterPro" id="IPR050492">
    <property type="entry name" value="Bact_metal-bind_prot9"/>
</dbReference>
<evidence type="ECO:0000256" key="4">
    <source>
        <dbReference type="RuleBase" id="RU003512"/>
    </source>
</evidence>
<keyword evidence="2 4" id="KW-0813">Transport</keyword>
<gene>
    <name evidence="5" type="ORF">HUE87_12365</name>
</gene>
<evidence type="ECO:0000256" key="3">
    <source>
        <dbReference type="ARBA" id="ARBA00022729"/>
    </source>
</evidence>
<dbReference type="Pfam" id="PF01297">
    <property type="entry name" value="ZnuA"/>
    <property type="match status" value="1"/>
</dbReference>
<keyword evidence="6" id="KW-1185">Reference proteome</keyword>
<evidence type="ECO:0000256" key="1">
    <source>
        <dbReference type="ARBA" id="ARBA00011028"/>
    </source>
</evidence>
<keyword evidence="3" id="KW-0732">Signal</keyword>
<dbReference type="InterPro" id="IPR006129">
    <property type="entry name" value="AdhesinB"/>
</dbReference>
<evidence type="ECO:0000313" key="6">
    <source>
        <dbReference type="Proteomes" id="UP000593836"/>
    </source>
</evidence>
<protein>
    <submittedName>
        <fullName evidence="5">Zinc ABC transporter substrate-binding protein</fullName>
    </submittedName>
</protein>
<dbReference type="Proteomes" id="UP000593836">
    <property type="component" value="Chromosome"/>
</dbReference>
<evidence type="ECO:0000313" key="5">
    <source>
        <dbReference type="EMBL" id="QOY55938.1"/>
    </source>
</evidence>
<name>A0A7S7M327_9BACT</name>
<dbReference type="AlphaFoldDB" id="A0A7S7M327"/>